<keyword evidence="1" id="KW-0808">Transferase</keyword>
<proteinExistence type="predicted"/>
<keyword evidence="3 7" id="KW-0418">Kinase</keyword>
<dbReference type="InterPro" id="IPR011009">
    <property type="entry name" value="Kinase-like_dom_sf"/>
</dbReference>
<evidence type="ECO:0000313" key="7">
    <source>
        <dbReference type="RefSeq" id="XP_065655071.1"/>
    </source>
</evidence>
<keyword evidence="4" id="KW-0067">ATP-binding</keyword>
<evidence type="ECO:0000313" key="6">
    <source>
        <dbReference type="Proteomes" id="UP001652625"/>
    </source>
</evidence>
<sequence>MSEIQSQFMTPVANKTVSALKSTSSKTFGNTPLVIPPSPFMKKLGCGTFVTVYRYKRIDPSGDVASPWALKKAKHGHARKSIKQRLTNEAEILRSLNHPNIVAFKNFCQTSQGDMYLSMEDCGKGLDSIIMNKQQDDDMFTSTQILKVSYSLAKALDYLHNIKKLLHGDLKSGNVLIKDNFSQVKLCDFGVSIFLKDDLSGPTNENASYVGSEPWISREVIEDSIITDKADIFAYGLVIWEMLALDVPHVALMTESADLDGSFSDTSNSSLTYQAYYDALGTRPPLPDHVYDKSYESVIAIFVCCTNENYKERPNAKCLVESVSLIIDNMEV</sequence>
<protein>
    <submittedName>
        <fullName evidence="7">Lymphokine-activated killer T-cell-originated protein kinase isoform X2</fullName>
    </submittedName>
</protein>
<dbReference type="GeneID" id="100207769"/>
<reference evidence="7" key="1">
    <citation type="submission" date="2025-08" db="UniProtKB">
        <authorList>
            <consortium name="RefSeq"/>
        </authorList>
    </citation>
    <scope>IDENTIFICATION</scope>
</reference>
<dbReference type="InterPro" id="IPR051681">
    <property type="entry name" value="Ser/Thr_Kinases-Pseudokinases"/>
</dbReference>
<dbReference type="InterPro" id="IPR008271">
    <property type="entry name" value="Ser/Thr_kinase_AS"/>
</dbReference>
<dbReference type="Proteomes" id="UP001652625">
    <property type="component" value="Chromosome 06"/>
</dbReference>
<evidence type="ECO:0000256" key="1">
    <source>
        <dbReference type="ARBA" id="ARBA00022679"/>
    </source>
</evidence>
<dbReference type="InterPro" id="IPR000719">
    <property type="entry name" value="Prot_kinase_dom"/>
</dbReference>
<dbReference type="Gene3D" id="1.10.510.10">
    <property type="entry name" value="Transferase(Phosphotransferase) domain 1"/>
    <property type="match status" value="1"/>
</dbReference>
<dbReference type="SMART" id="SM00220">
    <property type="entry name" value="S_TKc"/>
    <property type="match status" value="1"/>
</dbReference>
<organism evidence="6 7">
    <name type="scientific">Hydra vulgaris</name>
    <name type="common">Hydra</name>
    <name type="synonym">Hydra attenuata</name>
    <dbReference type="NCBI Taxonomy" id="6087"/>
    <lineage>
        <taxon>Eukaryota</taxon>
        <taxon>Metazoa</taxon>
        <taxon>Cnidaria</taxon>
        <taxon>Hydrozoa</taxon>
        <taxon>Hydroidolina</taxon>
        <taxon>Anthoathecata</taxon>
        <taxon>Aplanulata</taxon>
        <taxon>Hydridae</taxon>
        <taxon>Hydra</taxon>
    </lineage>
</organism>
<dbReference type="PANTHER" id="PTHR44329">
    <property type="entry name" value="SERINE/THREONINE-PROTEIN KINASE TNNI3K-RELATED"/>
    <property type="match status" value="1"/>
</dbReference>
<evidence type="ECO:0000256" key="4">
    <source>
        <dbReference type="ARBA" id="ARBA00022840"/>
    </source>
</evidence>
<evidence type="ECO:0000256" key="3">
    <source>
        <dbReference type="ARBA" id="ARBA00022777"/>
    </source>
</evidence>
<dbReference type="Gene3D" id="3.30.200.20">
    <property type="entry name" value="Phosphorylase Kinase, domain 1"/>
    <property type="match status" value="1"/>
</dbReference>
<name>A0ABM4C0K0_HYDVU</name>
<evidence type="ECO:0000259" key="5">
    <source>
        <dbReference type="PROSITE" id="PS50011"/>
    </source>
</evidence>
<accession>A0ABM4C0K0</accession>
<keyword evidence="6" id="KW-1185">Reference proteome</keyword>
<dbReference type="RefSeq" id="XP_065655071.1">
    <property type="nucleotide sequence ID" value="XM_065798999.1"/>
</dbReference>
<dbReference type="PANTHER" id="PTHR44329:SF288">
    <property type="entry name" value="MITOGEN-ACTIVATED PROTEIN KINASE KINASE KINASE 20"/>
    <property type="match status" value="1"/>
</dbReference>
<keyword evidence="2" id="KW-0547">Nucleotide-binding</keyword>
<dbReference type="PROSITE" id="PS50011">
    <property type="entry name" value="PROTEIN_KINASE_DOM"/>
    <property type="match status" value="1"/>
</dbReference>
<dbReference type="SUPFAM" id="SSF56112">
    <property type="entry name" value="Protein kinase-like (PK-like)"/>
    <property type="match status" value="1"/>
</dbReference>
<feature type="domain" description="Protein kinase" evidence="5">
    <location>
        <begin position="38"/>
        <end position="326"/>
    </location>
</feature>
<evidence type="ECO:0000256" key="2">
    <source>
        <dbReference type="ARBA" id="ARBA00022741"/>
    </source>
</evidence>
<dbReference type="Pfam" id="PF00069">
    <property type="entry name" value="Pkinase"/>
    <property type="match status" value="1"/>
</dbReference>
<dbReference type="PROSITE" id="PS00108">
    <property type="entry name" value="PROTEIN_KINASE_ST"/>
    <property type="match status" value="1"/>
</dbReference>
<gene>
    <name evidence="7" type="primary">LOC100207769</name>
</gene>
<dbReference type="GO" id="GO:0016301">
    <property type="term" value="F:kinase activity"/>
    <property type="evidence" value="ECO:0007669"/>
    <property type="project" value="UniProtKB-KW"/>
</dbReference>